<reference evidence="1 2" key="1">
    <citation type="journal article" date="2018" name="Sci. Rep.">
        <title>Genomic signatures of local adaptation to the degree of environmental predictability in rotifers.</title>
        <authorList>
            <person name="Franch-Gras L."/>
            <person name="Hahn C."/>
            <person name="Garcia-Roger E.M."/>
            <person name="Carmona M.J."/>
            <person name="Serra M."/>
            <person name="Gomez A."/>
        </authorList>
    </citation>
    <scope>NUCLEOTIDE SEQUENCE [LARGE SCALE GENOMIC DNA]</scope>
    <source>
        <strain evidence="1">HYR1</strain>
    </source>
</reference>
<gene>
    <name evidence="1" type="ORF">BpHYR1_007602</name>
</gene>
<protein>
    <submittedName>
        <fullName evidence="1">Uncharacterized protein</fullName>
    </submittedName>
</protein>
<comment type="caution">
    <text evidence="1">The sequence shown here is derived from an EMBL/GenBank/DDBJ whole genome shotgun (WGS) entry which is preliminary data.</text>
</comment>
<dbReference type="AlphaFoldDB" id="A0A3M7R185"/>
<organism evidence="1 2">
    <name type="scientific">Brachionus plicatilis</name>
    <name type="common">Marine rotifer</name>
    <name type="synonym">Brachionus muelleri</name>
    <dbReference type="NCBI Taxonomy" id="10195"/>
    <lineage>
        <taxon>Eukaryota</taxon>
        <taxon>Metazoa</taxon>
        <taxon>Spiralia</taxon>
        <taxon>Gnathifera</taxon>
        <taxon>Rotifera</taxon>
        <taxon>Eurotatoria</taxon>
        <taxon>Monogononta</taxon>
        <taxon>Pseudotrocha</taxon>
        <taxon>Ploima</taxon>
        <taxon>Brachionidae</taxon>
        <taxon>Brachionus</taxon>
    </lineage>
</organism>
<dbReference type="EMBL" id="REGN01004474">
    <property type="protein sequence ID" value="RNA17347.1"/>
    <property type="molecule type" value="Genomic_DNA"/>
</dbReference>
<evidence type="ECO:0000313" key="1">
    <source>
        <dbReference type="EMBL" id="RNA17347.1"/>
    </source>
</evidence>
<proteinExistence type="predicted"/>
<evidence type="ECO:0000313" key="2">
    <source>
        <dbReference type="Proteomes" id="UP000276133"/>
    </source>
</evidence>
<keyword evidence="2" id="KW-1185">Reference proteome</keyword>
<sequence length="66" mass="7513">MPKVVKLNEVSVSKTYDLTLFQDLGAKSNHTASCQIKYFQNIILRFYSSSFKICCTSLVTIPLKLH</sequence>
<dbReference type="Proteomes" id="UP000276133">
    <property type="component" value="Unassembled WGS sequence"/>
</dbReference>
<name>A0A3M7R185_BRAPC</name>
<accession>A0A3M7R185</accession>